<dbReference type="GO" id="GO:0003723">
    <property type="term" value="F:RNA binding"/>
    <property type="evidence" value="ECO:0007669"/>
    <property type="project" value="UniProtKB-UniRule"/>
</dbReference>
<dbReference type="PANTHER" id="PTHR31635:SF196">
    <property type="entry name" value="REVERSE TRANSCRIPTASE DOMAIN-CONTAINING PROTEIN-RELATED"/>
    <property type="match status" value="1"/>
</dbReference>
<organism evidence="5 6">
    <name type="scientific">Rubroshorea leprosula</name>
    <dbReference type="NCBI Taxonomy" id="152421"/>
    <lineage>
        <taxon>Eukaryota</taxon>
        <taxon>Viridiplantae</taxon>
        <taxon>Streptophyta</taxon>
        <taxon>Embryophyta</taxon>
        <taxon>Tracheophyta</taxon>
        <taxon>Spermatophyta</taxon>
        <taxon>Magnoliopsida</taxon>
        <taxon>eudicotyledons</taxon>
        <taxon>Gunneridae</taxon>
        <taxon>Pentapetalae</taxon>
        <taxon>rosids</taxon>
        <taxon>malvids</taxon>
        <taxon>Malvales</taxon>
        <taxon>Dipterocarpaceae</taxon>
        <taxon>Rubroshorea</taxon>
    </lineage>
</organism>
<evidence type="ECO:0008006" key="7">
    <source>
        <dbReference type="Google" id="ProtNLM"/>
    </source>
</evidence>
<name>A0AAV5JGJ1_9ROSI</name>
<dbReference type="InterPro" id="IPR012677">
    <property type="entry name" value="Nucleotide-bd_a/b_plait_sf"/>
</dbReference>
<feature type="region of interest" description="Disordered" evidence="2">
    <location>
        <begin position="555"/>
        <end position="580"/>
    </location>
</feature>
<dbReference type="CDD" id="cd01650">
    <property type="entry name" value="RT_nLTR_like"/>
    <property type="match status" value="1"/>
</dbReference>
<dbReference type="SUPFAM" id="SSF56219">
    <property type="entry name" value="DNase I-like"/>
    <property type="match status" value="1"/>
</dbReference>
<evidence type="ECO:0000259" key="4">
    <source>
        <dbReference type="PROSITE" id="PS50878"/>
    </source>
</evidence>
<dbReference type="Pfam" id="PF00078">
    <property type="entry name" value="RVT_1"/>
    <property type="match status" value="1"/>
</dbReference>
<dbReference type="InterPro" id="IPR035979">
    <property type="entry name" value="RBD_domain_sf"/>
</dbReference>
<evidence type="ECO:0000259" key="3">
    <source>
        <dbReference type="PROSITE" id="PS50102"/>
    </source>
</evidence>
<dbReference type="InterPro" id="IPR000477">
    <property type="entry name" value="RT_dom"/>
</dbReference>
<dbReference type="Gene3D" id="3.30.70.330">
    <property type="match status" value="1"/>
</dbReference>
<evidence type="ECO:0000256" key="1">
    <source>
        <dbReference type="PROSITE-ProRule" id="PRU00176"/>
    </source>
</evidence>
<feature type="domain" description="Reverse transcriptase" evidence="4">
    <location>
        <begin position="963"/>
        <end position="1224"/>
    </location>
</feature>
<dbReference type="PROSITE" id="PS50102">
    <property type="entry name" value="RRM"/>
    <property type="match status" value="1"/>
</dbReference>
<dbReference type="SMART" id="SM00360">
    <property type="entry name" value="RRM"/>
    <property type="match status" value="1"/>
</dbReference>
<dbReference type="InterPro" id="IPR000504">
    <property type="entry name" value="RRM_dom"/>
</dbReference>
<comment type="caution">
    <text evidence="5">The sequence shown here is derived from an EMBL/GenBank/DDBJ whole genome shotgun (WGS) entry which is preliminary data.</text>
</comment>
<sequence length="1453" mass="168300">MASTRVRARGDATWGSGSFRRWQGYNRRIGEYGHWRKGQVELFFFYNFPENWDAKDMWHRFQECGKVADVFVLGKRDRWGKRFGFVRMEGVKDVKQVEERLNRIWLGSYKLRVRIAADRGPQRLGTRRNVGVKAKSREQKYVQPGKSYVEAVEPETCGVRGSVDKMGSVMVENNREEIIEFSPLYEEKQWLEGSVVAVVRSMTVISSIQERIDVDGGLINISPLGGRSLLLTERSKGFLSEYLHQNKVLFDLWCEAIHPWALAPQQGARMVWLRISGVSLKAWCDRCFEKIASHVGEVHKISKTFKLKVEDEMYEIRLSKEEWRVDLDWWLADEDCRGTLEPESETESEYSLSVKGEEDHVFKCAEICGVDEDGIDEERLHKEGILNSNLDVEQAGKEVVREEENGLNGPGVEMGLLEASREGLEAEMALEPWVYGLAVQEIGQMRDALQSAFRKRGEVSGKAQNELKSAVSLGIRDSREKRRKAIKDCYPQDQAANCEEGILRGTSRTKLWTPQQLQQVVTMPARRSGSSSLSDGCIAHRNQGNEEEVQSRLMEMEARDEGQGREGSVEKEGGGKDGEWGPKKMKCNFVNVYAPTDKRKKVKLWAELRQRIMDEEGRWLIVGDFNAVRCIEERKGRTGESLDMKEFDDFVVSTGLVDLKLANRRFTWYMPDGSAMSRLDRALLSVEMCNIGEEWVQQGLKRTVSDHCPIMVKTMVVDWGPKPFRVLDAWQQHPQFKKVVEDKWKELNVDGYAGYRCKQKLKSLKEFLKGWNKEVFGNMETEFQRVAHKVDQIDMKNEMMDLEDREVDQRKEGFEEIWDILRKREAIWKQKSRSEWVKLGDQNSRYFHKIANGRKAQNSISGLLCAGRWVEEPDMVKKEVVNFFRKLFQEEHWNRPKPTNLVFKRIFDEQRMWLERPFSDVEIEEGLKNCAGGKAPGPDGYNFNFLKLFWNSIKEDFVSFFREFHQHSRLVRGLNSSFLALIPKKLSPKELKDFRPISLIGCVYKLLAKVLANRLKVVMPEIIGEAQSAFVGGRQLVDSALVLNEVVDEVRMRKKLAFIYKADFQKAYDCVNWSFLDGMMDGFGFGAKWRGWIMKCLSTARFSVLVNGSSTEEIDMEKGLRQGDPLSPFLFLMVVEGLNGLVKTLENEGLLHGIEVGKRGLTVSLLQFADDTVFLGMADSGNITMVKTILRWFELMSGLRLNFNKSSLYRLGDGREGLWKRVVKDKYYDGEGEVGMIDVDTVRVSKIWGDIICVGGQSTKLKNMLVKGFRWKVGDGSRVGFWRDVWVGNKSLRDLFPRLFQLAEYKESKVKENGSWERDSWNWELKWWRERRRREQDEEKKFWEVLGSVQLRHSEVDTWQWAYDVGAIKSKFFWVEDVSRQAANKMEFAKERDAWSVWVKVIRWWGLEVVMPDKWQNNPVECAKELTRYKKSLKIFKQQQGRCLQPDSPEAET</sequence>
<dbReference type="Gene3D" id="3.60.10.10">
    <property type="entry name" value="Endonuclease/exonuclease/phosphatase"/>
    <property type="match status" value="1"/>
</dbReference>
<protein>
    <recommendedName>
        <fullName evidence="7">Reverse transcriptase domain-containing protein</fullName>
    </recommendedName>
</protein>
<feature type="domain" description="RRM" evidence="3">
    <location>
        <begin position="41"/>
        <end position="118"/>
    </location>
</feature>
<dbReference type="PROSITE" id="PS50878">
    <property type="entry name" value="RT_POL"/>
    <property type="match status" value="1"/>
</dbReference>
<keyword evidence="1" id="KW-0694">RNA-binding</keyword>
<evidence type="ECO:0000256" key="2">
    <source>
        <dbReference type="SAM" id="MobiDB-lite"/>
    </source>
</evidence>
<evidence type="ECO:0000313" key="5">
    <source>
        <dbReference type="EMBL" id="GKV13733.1"/>
    </source>
</evidence>
<dbReference type="Proteomes" id="UP001054252">
    <property type="component" value="Unassembled WGS sequence"/>
</dbReference>
<dbReference type="CDD" id="cd00590">
    <property type="entry name" value="RRM_SF"/>
    <property type="match status" value="1"/>
</dbReference>
<dbReference type="InterPro" id="IPR036691">
    <property type="entry name" value="Endo/exonu/phosph_ase_sf"/>
</dbReference>
<evidence type="ECO:0000313" key="6">
    <source>
        <dbReference type="Proteomes" id="UP001054252"/>
    </source>
</evidence>
<dbReference type="PANTHER" id="PTHR31635">
    <property type="entry name" value="REVERSE TRANSCRIPTASE DOMAIN-CONTAINING PROTEIN-RELATED"/>
    <property type="match status" value="1"/>
</dbReference>
<proteinExistence type="predicted"/>
<gene>
    <name evidence="5" type="ORF">SLEP1_g24717</name>
</gene>
<keyword evidence="6" id="KW-1185">Reference proteome</keyword>
<reference evidence="5 6" key="1">
    <citation type="journal article" date="2021" name="Commun. Biol.">
        <title>The genome of Shorea leprosula (Dipterocarpaceae) highlights the ecological relevance of drought in aseasonal tropical rainforests.</title>
        <authorList>
            <person name="Ng K.K.S."/>
            <person name="Kobayashi M.J."/>
            <person name="Fawcett J.A."/>
            <person name="Hatakeyama M."/>
            <person name="Paape T."/>
            <person name="Ng C.H."/>
            <person name="Ang C.C."/>
            <person name="Tnah L.H."/>
            <person name="Lee C.T."/>
            <person name="Nishiyama T."/>
            <person name="Sese J."/>
            <person name="O'Brien M.J."/>
            <person name="Copetti D."/>
            <person name="Mohd Noor M.I."/>
            <person name="Ong R.C."/>
            <person name="Putra M."/>
            <person name="Sireger I.Z."/>
            <person name="Indrioko S."/>
            <person name="Kosugi Y."/>
            <person name="Izuno A."/>
            <person name="Isagi Y."/>
            <person name="Lee S.L."/>
            <person name="Shimizu K.K."/>
        </authorList>
    </citation>
    <scope>NUCLEOTIDE SEQUENCE [LARGE SCALE GENOMIC DNA]</scope>
    <source>
        <strain evidence="5">214</strain>
    </source>
</reference>
<dbReference type="EMBL" id="BPVZ01000039">
    <property type="protein sequence ID" value="GKV13733.1"/>
    <property type="molecule type" value="Genomic_DNA"/>
</dbReference>
<accession>A0AAV5JGJ1</accession>
<dbReference type="SUPFAM" id="SSF54928">
    <property type="entry name" value="RNA-binding domain, RBD"/>
    <property type="match status" value="1"/>
</dbReference>